<protein>
    <submittedName>
        <fullName evidence="1">Uncharacterized protein</fullName>
    </submittedName>
</protein>
<dbReference type="AlphaFoldDB" id="A0A382H2I1"/>
<dbReference type="EMBL" id="UINC01058757">
    <property type="protein sequence ID" value="SVB81389.1"/>
    <property type="molecule type" value="Genomic_DNA"/>
</dbReference>
<gene>
    <name evidence="1" type="ORF">METZ01_LOCUS234243</name>
</gene>
<accession>A0A382H2I1</accession>
<organism evidence="1">
    <name type="scientific">marine metagenome</name>
    <dbReference type="NCBI Taxonomy" id="408172"/>
    <lineage>
        <taxon>unclassified sequences</taxon>
        <taxon>metagenomes</taxon>
        <taxon>ecological metagenomes</taxon>
    </lineage>
</organism>
<sequence>MPEQKPSKRLFLSQAASCTHRRYLRLSFPPPDGSELPVPDEEPLFTAKGFRSNIPESQRSLEVYNQVLSYFYNKCQEKNQLFSLFLLKNIKKRVFSLLF</sequence>
<name>A0A382H2I1_9ZZZZ</name>
<reference evidence="1" key="1">
    <citation type="submission" date="2018-05" db="EMBL/GenBank/DDBJ databases">
        <authorList>
            <person name="Lanie J.A."/>
            <person name="Ng W.-L."/>
            <person name="Kazmierczak K.M."/>
            <person name="Andrzejewski T.M."/>
            <person name="Davidsen T.M."/>
            <person name="Wayne K.J."/>
            <person name="Tettelin H."/>
            <person name="Glass J.I."/>
            <person name="Rusch D."/>
            <person name="Podicherti R."/>
            <person name="Tsui H.-C.T."/>
            <person name="Winkler M.E."/>
        </authorList>
    </citation>
    <scope>NUCLEOTIDE SEQUENCE</scope>
</reference>
<evidence type="ECO:0000313" key="1">
    <source>
        <dbReference type="EMBL" id="SVB81389.1"/>
    </source>
</evidence>
<proteinExistence type="predicted"/>